<organism evidence="2 3">
    <name type="scientific">Pannonibacter phragmitetus</name>
    <dbReference type="NCBI Taxonomy" id="121719"/>
    <lineage>
        <taxon>Bacteria</taxon>
        <taxon>Pseudomonadati</taxon>
        <taxon>Pseudomonadota</taxon>
        <taxon>Alphaproteobacteria</taxon>
        <taxon>Hyphomicrobiales</taxon>
        <taxon>Stappiaceae</taxon>
        <taxon>Pannonibacter</taxon>
    </lineage>
</organism>
<dbReference type="EMBL" id="CP013068">
    <property type="protein sequence ID" value="ALV26026.1"/>
    <property type="molecule type" value="Genomic_DNA"/>
</dbReference>
<dbReference type="AlphaFoldDB" id="A0A0U2W0D1"/>
<keyword evidence="3" id="KW-1185">Reference proteome</keyword>
<dbReference type="RefSeq" id="WP_058897944.1">
    <property type="nucleotide sequence ID" value="NZ_CP013068.1"/>
</dbReference>
<dbReference type="Pfam" id="PF24698">
    <property type="entry name" value="DUF7662"/>
    <property type="match status" value="1"/>
</dbReference>
<protein>
    <recommendedName>
        <fullName evidence="1">DUF7662 domain-containing protein</fullName>
    </recommendedName>
</protein>
<dbReference type="STRING" id="121719.APZ00_02175"/>
<dbReference type="KEGG" id="pphr:APZ00_02175"/>
<dbReference type="InterPro" id="IPR056079">
    <property type="entry name" value="DUF7662"/>
</dbReference>
<evidence type="ECO:0000313" key="3">
    <source>
        <dbReference type="Proteomes" id="UP000064921"/>
    </source>
</evidence>
<evidence type="ECO:0000313" key="2">
    <source>
        <dbReference type="EMBL" id="ALV26026.1"/>
    </source>
</evidence>
<dbReference type="Proteomes" id="UP000064921">
    <property type="component" value="Chromosome"/>
</dbReference>
<accession>A0A0U2W0D1</accession>
<reference evidence="2 3" key="1">
    <citation type="submission" date="2015-10" db="EMBL/GenBank/DDBJ databases">
        <title>The world's first case of liver abscess caused by Pannonibacter phragmitetus.</title>
        <authorList>
            <person name="Ming D."/>
            <person name="Wang M."/>
            <person name="Zhou Y."/>
            <person name="Jiang T."/>
            <person name="Hu S."/>
        </authorList>
    </citation>
    <scope>NUCLEOTIDE SEQUENCE [LARGE SCALE GENOMIC DNA]</scope>
    <source>
        <strain evidence="2 3">31801</strain>
    </source>
</reference>
<name>A0A0U2W0D1_9HYPH</name>
<gene>
    <name evidence="2" type="ORF">APZ00_02175</name>
</gene>
<feature type="domain" description="DUF7662" evidence="1">
    <location>
        <begin position="4"/>
        <end position="80"/>
    </location>
</feature>
<sequence>MHKYDPLGTYLKSGKFETLSMTFSEIERLIDGSLPASARKHRAWWSNNPSNSVITKAWLDAGYVTANVDLAAERLTFRKAHKDQTVQTVKAVRPAASIFGCMKGTLTVLSEDDLVQPADGGWGKVYEDV</sequence>
<evidence type="ECO:0000259" key="1">
    <source>
        <dbReference type="Pfam" id="PF24698"/>
    </source>
</evidence>
<proteinExistence type="predicted"/>
<dbReference type="eggNOG" id="COG2944">
    <property type="taxonomic scope" value="Bacteria"/>
</dbReference>